<dbReference type="GO" id="GO:0006885">
    <property type="term" value="P:regulation of pH"/>
    <property type="evidence" value="ECO:0007669"/>
    <property type="project" value="UniProtKB-UniRule"/>
</dbReference>
<dbReference type="GO" id="GO:0015385">
    <property type="term" value="F:sodium:proton antiporter activity"/>
    <property type="evidence" value="ECO:0007669"/>
    <property type="project" value="UniProtKB-UniRule"/>
</dbReference>
<evidence type="ECO:0000256" key="4">
    <source>
        <dbReference type="ARBA" id="ARBA00022989"/>
    </source>
</evidence>
<evidence type="ECO:0000256" key="3">
    <source>
        <dbReference type="ARBA" id="ARBA00022692"/>
    </source>
</evidence>
<evidence type="ECO:0000256" key="6">
    <source>
        <dbReference type="HAMAP-Rule" id="MF_01844"/>
    </source>
</evidence>
<dbReference type="Pfam" id="PF06965">
    <property type="entry name" value="Na_H_antiport_1"/>
    <property type="match status" value="1"/>
</dbReference>
<feature type="transmembrane region" description="Helical" evidence="6">
    <location>
        <begin position="21"/>
        <end position="44"/>
    </location>
</feature>
<keyword evidence="2 6" id="KW-1003">Cell membrane</keyword>
<reference evidence="7 8" key="1">
    <citation type="submission" date="2016-08" db="EMBL/GenBank/DDBJ databases">
        <authorList>
            <person name="Seilhamer J.J."/>
        </authorList>
    </citation>
    <scope>NUCLEOTIDE SEQUENCE [LARGE SCALE GENOMIC DNA]</scope>
    <source>
        <strain evidence="7 8">A37T2</strain>
    </source>
</reference>
<comment type="catalytic activity">
    <reaction evidence="6">
        <text>Na(+)(in) + 2 H(+)(out) = Na(+)(out) + 2 H(+)(in)</text>
        <dbReference type="Rhea" id="RHEA:29251"/>
        <dbReference type="ChEBI" id="CHEBI:15378"/>
        <dbReference type="ChEBI" id="CHEBI:29101"/>
    </reaction>
</comment>
<feature type="transmembrane region" description="Helical" evidence="6">
    <location>
        <begin position="286"/>
        <end position="309"/>
    </location>
</feature>
<feature type="transmembrane region" description="Helical" evidence="6">
    <location>
        <begin position="103"/>
        <end position="124"/>
    </location>
</feature>
<feature type="transmembrane region" description="Helical" evidence="6">
    <location>
        <begin position="253"/>
        <end position="274"/>
    </location>
</feature>
<dbReference type="EMBL" id="FMAR01000007">
    <property type="protein sequence ID" value="SCC38424.1"/>
    <property type="molecule type" value="Genomic_DNA"/>
</dbReference>
<feature type="transmembrane region" description="Helical" evidence="6">
    <location>
        <begin position="329"/>
        <end position="349"/>
    </location>
</feature>
<comment type="subcellular location">
    <subcellularLocation>
        <location evidence="1">Cell inner membrane</location>
        <topology evidence="1">Multi-pass membrane protein</topology>
    </subcellularLocation>
    <subcellularLocation>
        <location evidence="6">Cell membrane</location>
        <topology evidence="6">Multi-pass membrane protein</topology>
    </subcellularLocation>
</comment>
<feature type="transmembrane region" description="Helical" evidence="6">
    <location>
        <begin position="218"/>
        <end position="241"/>
    </location>
</feature>
<keyword evidence="6" id="KW-0813">Transport</keyword>
<protein>
    <recommendedName>
        <fullName evidence="6">Na(+)/H(+) antiporter NhaA</fullName>
    </recommendedName>
    <alternativeName>
        <fullName evidence="6">Sodium/proton antiporter NhaA</fullName>
    </alternativeName>
</protein>
<dbReference type="OrthoDB" id="9808135at2"/>
<dbReference type="AlphaFoldDB" id="A0A1C4E4B1"/>
<feature type="transmembrane region" description="Helical" evidence="6">
    <location>
        <begin position="185"/>
        <end position="206"/>
    </location>
</feature>
<dbReference type="Proteomes" id="UP000242818">
    <property type="component" value="Unassembled WGS sequence"/>
</dbReference>
<comment type="similarity">
    <text evidence="6">Belongs to the NhaA Na(+)/H(+) (TC 2.A.33) antiporter family.</text>
</comment>
<evidence type="ECO:0000256" key="2">
    <source>
        <dbReference type="ARBA" id="ARBA00022475"/>
    </source>
</evidence>
<feature type="transmembrane region" description="Helical" evidence="6">
    <location>
        <begin position="130"/>
        <end position="149"/>
    </location>
</feature>
<keyword evidence="3 6" id="KW-0812">Transmembrane</keyword>
<evidence type="ECO:0000313" key="7">
    <source>
        <dbReference type="EMBL" id="SCC38424.1"/>
    </source>
</evidence>
<dbReference type="PANTHER" id="PTHR30341:SF0">
    <property type="entry name" value="NA(+)_H(+) ANTIPORTER NHAA"/>
    <property type="match status" value="1"/>
</dbReference>
<gene>
    <name evidence="6" type="primary">nhaA</name>
    <name evidence="7" type="ORF">GA0116948_10779</name>
</gene>
<dbReference type="GO" id="GO:0005886">
    <property type="term" value="C:plasma membrane"/>
    <property type="evidence" value="ECO:0007669"/>
    <property type="project" value="UniProtKB-SubCell"/>
</dbReference>
<accession>A0A1C4E4B1</accession>
<evidence type="ECO:0000313" key="8">
    <source>
        <dbReference type="Proteomes" id="UP000242818"/>
    </source>
</evidence>
<sequence length="381" mass="40934">MSVLPTARSWFNTLLHDSRSMGILLICCTAISLLLANGPLQAPWLQAWHLASPAPSFLHLPPTALHWINDGLMALFFLLAGLEIKRELRAGALATAQRALLPALAALGGMICPALLFLAVNAGGALRHGWAIPIATDIAFSLGILSLVGKRVPPSVKILLTALAIIDDLGAILTIAIFYTDSLHWMYVWSAGGCLLVLFLMNSYHVQRFRWYVLPGLILWYCMFNSGIHATVAGVLLAFFVPLPTISALEHKLHVPVNFMIMPLFALANTAILFPHPILPAIMHPLSAAVIAGLVIGKPLGIFCCSWLGVQAKLLALPADLGWKHLLGMGIMAGIGFTMSIFLSTLAFADTHGQDIAKIGVMAASLLAGITGILYFTFLKK</sequence>
<keyword evidence="8" id="KW-1185">Reference proteome</keyword>
<dbReference type="InterPro" id="IPR004670">
    <property type="entry name" value="NhaA"/>
</dbReference>
<dbReference type="NCBIfam" id="TIGR00773">
    <property type="entry name" value="NhaA"/>
    <property type="match status" value="1"/>
</dbReference>
<dbReference type="Gene3D" id="1.20.1530.10">
    <property type="entry name" value="Na+/H+ antiporter like domain"/>
    <property type="match status" value="1"/>
</dbReference>
<feature type="transmembrane region" description="Helical" evidence="6">
    <location>
        <begin position="356"/>
        <end position="378"/>
    </location>
</feature>
<comment type="function">
    <text evidence="6">Na(+)/H(+) antiporter that extrudes sodium in exchange for external protons.</text>
</comment>
<organism evidence="7 8">
    <name type="scientific">Chitinophaga costaii</name>
    <dbReference type="NCBI Taxonomy" id="1335309"/>
    <lineage>
        <taxon>Bacteria</taxon>
        <taxon>Pseudomonadati</taxon>
        <taxon>Bacteroidota</taxon>
        <taxon>Chitinophagia</taxon>
        <taxon>Chitinophagales</taxon>
        <taxon>Chitinophagaceae</taxon>
        <taxon>Chitinophaga</taxon>
    </lineage>
</organism>
<keyword evidence="6" id="KW-0915">Sodium</keyword>
<dbReference type="HAMAP" id="MF_01844">
    <property type="entry name" value="NhaA"/>
    <property type="match status" value="1"/>
</dbReference>
<dbReference type="PANTHER" id="PTHR30341">
    <property type="entry name" value="SODIUM ION/PROTON ANTIPORTER NHAA-RELATED"/>
    <property type="match status" value="1"/>
</dbReference>
<dbReference type="RefSeq" id="WP_089712293.1">
    <property type="nucleotide sequence ID" value="NZ_FMAR01000007.1"/>
</dbReference>
<dbReference type="InterPro" id="IPR023171">
    <property type="entry name" value="Na/H_antiporter_dom_sf"/>
</dbReference>
<feature type="transmembrane region" description="Helical" evidence="6">
    <location>
        <begin position="158"/>
        <end position="179"/>
    </location>
</feature>
<dbReference type="STRING" id="1335309.GA0116948_10779"/>
<evidence type="ECO:0000256" key="1">
    <source>
        <dbReference type="ARBA" id="ARBA00004429"/>
    </source>
</evidence>
<evidence type="ECO:0000256" key="5">
    <source>
        <dbReference type="ARBA" id="ARBA00023136"/>
    </source>
</evidence>
<proteinExistence type="inferred from homology"/>
<feature type="transmembrane region" description="Helical" evidence="6">
    <location>
        <begin position="64"/>
        <end position="82"/>
    </location>
</feature>
<name>A0A1C4E4B1_9BACT</name>
<keyword evidence="4 6" id="KW-1133">Transmembrane helix</keyword>
<keyword evidence="6" id="KW-0050">Antiport</keyword>
<keyword evidence="6" id="KW-0739">Sodium transport</keyword>
<keyword evidence="5 6" id="KW-0472">Membrane</keyword>
<keyword evidence="6" id="KW-0406">Ion transport</keyword>